<sequence>MSLTAITLELDELKQAAENLKIAWDLPENLDSEQLARLMSRHIELWLEDLCEHPDFFFKDNSKLKKEITGLVQEGSEIVLAA</sequence>
<name>E0UIU4_GLOV7</name>
<dbReference type="AlphaFoldDB" id="E0UIU4"/>
<reference evidence="2" key="1">
    <citation type="journal article" date="2011" name="MBio">
        <title>Novel metabolic attributes of the genus Cyanothece, comprising a group of unicellular nitrogen-fixing Cyanobacteria.</title>
        <authorList>
            <person name="Bandyopadhyay A."/>
            <person name="Elvitigala T."/>
            <person name="Welsh E."/>
            <person name="Stockel J."/>
            <person name="Liberton M."/>
            <person name="Min H."/>
            <person name="Sherman L.A."/>
            <person name="Pakrasi H.B."/>
        </authorList>
    </citation>
    <scope>NUCLEOTIDE SEQUENCE [LARGE SCALE GENOMIC DNA]</scope>
    <source>
        <strain evidence="2">PCC 7822</strain>
    </source>
</reference>
<proteinExistence type="predicted"/>
<keyword evidence="2" id="KW-1185">Reference proteome</keyword>
<evidence type="ECO:0000313" key="2">
    <source>
        <dbReference type="Proteomes" id="UP000008206"/>
    </source>
</evidence>
<dbReference type="OrthoDB" id="426673at2"/>
<dbReference type="Proteomes" id="UP000008206">
    <property type="component" value="Chromosome"/>
</dbReference>
<protein>
    <submittedName>
        <fullName evidence="1">Uncharacterized protein</fullName>
    </submittedName>
</protein>
<dbReference type="KEGG" id="cyj:Cyan7822_1405"/>
<organism evidence="1 2">
    <name type="scientific">Gloeothece verrucosa (strain PCC 7822)</name>
    <name type="common">Cyanothece sp. (strain PCC 7822)</name>
    <dbReference type="NCBI Taxonomy" id="497965"/>
    <lineage>
        <taxon>Bacteria</taxon>
        <taxon>Bacillati</taxon>
        <taxon>Cyanobacteriota</taxon>
        <taxon>Cyanophyceae</taxon>
        <taxon>Oscillatoriophycideae</taxon>
        <taxon>Chroococcales</taxon>
        <taxon>Aphanothecaceae</taxon>
        <taxon>Gloeothece</taxon>
        <taxon>Gloeothece verrucosa</taxon>
    </lineage>
</organism>
<dbReference type="STRING" id="497965.Cyan7822_1405"/>
<gene>
    <name evidence="1" type="ordered locus">Cyan7822_1405</name>
</gene>
<dbReference type="RefSeq" id="WP_013321510.1">
    <property type="nucleotide sequence ID" value="NC_014501.1"/>
</dbReference>
<dbReference type="HOGENOM" id="CLU_2552590_0_0_3"/>
<evidence type="ECO:0000313" key="1">
    <source>
        <dbReference type="EMBL" id="ADN13403.1"/>
    </source>
</evidence>
<dbReference type="eggNOG" id="ENOG5030QZP">
    <property type="taxonomic scope" value="Bacteria"/>
</dbReference>
<dbReference type="EMBL" id="CP002198">
    <property type="protein sequence ID" value="ADN13403.1"/>
    <property type="molecule type" value="Genomic_DNA"/>
</dbReference>
<accession>E0UIU4</accession>